<name>A0A8J7JZ30_9GAMM</name>
<comment type="caution">
    <text evidence="2">The sequence shown here is derived from an EMBL/GenBank/DDBJ whole genome shotgun (WGS) entry which is preliminary data.</text>
</comment>
<feature type="signal peptide" evidence="1">
    <location>
        <begin position="1"/>
        <end position="24"/>
    </location>
</feature>
<keyword evidence="1" id="KW-0732">Signal</keyword>
<keyword evidence="3" id="KW-1185">Reference proteome</keyword>
<sequence>MKLKKIVSAVALASVASFGMTAQADEKAYADFPVTVKDYKGDAEHSVSYTGQIARQVLHTSLKKLAGQGNGEPNAELKAKMMAYYEGKDAGRDIISPKTKGDFVIAETKVDDLSKKKNLAGKAYKGAVTSWPGNMTGAEVLAFMIDKASSANKGYDKVNGLDYAQLISKFTMGAVFYNQAVDNYLDEKLEADTKPNNKPYKAGKAYTGKEHVWDEAFGYFGVPANTLSLTPKQAYTVAKGKEGGLTLADANKDGKVSLYNEMLFAHGYYAAATDKSGKTNYLHTITKAFIDGRQLITDANGEALSDAERTQLKAYAATIAENWEKVIAEAVFKYAGSTYKDIEKLNAALDAKEDVSKILRGYAKHWGELKGFAMALQVSGKDLGATGVQLNRLIGFGPVLLGNTQVTGIDADGNYVQSSTVTLDEYMLQMLKVQQLMVDEFGVEARSKDVLASMGDLIKKLGEQAAEAEND</sequence>
<organism evidence="2 3">
    <name type="scientific">Pontibacterium sinense</name>
    <dbReference type="NCBI Taxonomy" id="2781979"/>
    <lineage>
        <taxon>Bacteria</taxon>
        <taxon>Pseudomonadati</taxon>
        <taxon>Pseudomonadota</taxon>
        <taxon>Gammaproteobacteria</taxon>
        <taxon>Oceanospirillales</taxon>
        <taxon>Oceanospirillaceae</taxon>
        <taxon>Pontibacterium</taxon>
    </lineage>
</organism>
<dbReference type="AlphaFoldDB" id="A0A8J7JZ30"/>
<evidence type="ECO:0000313" key="3">
    <source>
        <dbReference type="Proteomes" id="UP000640333"/>
    </source>
</evidence>
<evidence type="ECO:0000313" key="2">
    <source>
        <dbReference type="EMBL" id="MBE9397184.1"/>
    </source>
</evidence>
<dbReference type="InterPro" id="IPR032331">
    <property type="entry name" value="DUF4856"/>
</dbReference>
<gene>
    <name evidence="2" type="ORF">IOQ59_07925</name>
</gene>
<evidence type="ECO:0000256" key="1">
    <source>
        <dbReference type="SAM" id="SignalP"/>
    </source>
</evidence>
<proteinExistence type="predicted"/>
<dbReference type="EMBL" id="JADEYS010000006">
    <property type="protein sequence ID" value="MBE9397184.1"/>
    <property type="molecule type" value="Genomic_DNA"/>
</dbReference>
<feature type="chain" id="PRO_5035187602" evidence="1">
    <location>
        <begin position="25"/>
        <end position="471"/>
    </location>
</feature>
<protein>
    <submittedName>
        <fullName evidence="2">DUF4856 domain-containing protein</fullName>
    </submittedName>
</protein>
<dbReference type="RefSeq" id="WP_193952728.1">
    <property type="nucleotide sequence ID" value="NZ_JADEYS010000006.1"/>
</dbReference>
<reference evidence="2" key="1">
    <citation type="submission" date="2020-10" db="EMBL/GenBank/DDBJ databases">
        <title>Bacterium isolated from coastal waters sediment.</title>
        <authorList>
            <person name="Chen R.-J."/>
            <person name="Lu D.-C."/>
            <person name="Zhu K.-L."/>
            <person name="Du Z.-J."/>
        </authorList>
    </citation>
    <scope>NUCLEOTIDE SEQUENCE</scope>
    <source>
        <strain evidence="2">N1Y112</strain>
    </source>
</reference>
<accession>A0A8J7JZ30</accession>
<dbReference type="Proteomes" id="UP000640333">
    <property type="component" value="Unassembled WGS sequence"/>
</dbReference>
<dbReference type="Pfam" id="PF16148">
    <property type="entry name" value="DUF4856"/>
    <property type="match status" value="1"/>
</dbReference>